<dbReference type="GO" id="GO:0007154">
    <property type="term" value="P:cell communication"/>
    <property type="evidence" value="ECO:0007669"/>
    <property type="project" value="InterPro"/>
</dbReference>
<feature type="compositionally biased region" description="Gly residues" evidence="4">
    <location>
        <begin position="205"/>
        <end position="242"/>
    </location>
</feature>
<protein>
    <recommendedName>
        <fullName evidence="5">Calx-beta domain-containing protein</fullName>
    </recommendedName>
</protein>
<dbReference type="RefSeq" id="WP_206294995.1">
    <property type="nucleotide sequence ID" value="NZ_CP063458.1"/>
</dbReference>
<feature type="region of interest" description="Disordered" evidence="4">
    <location>
        <begin position="205"/>
        <end position="275"/>
    </location>
</feature>
<evidence type="ECO:0000256" key="4">
    <source>
        <dbReference type="SAM" id="MobiDB-lite"/>
    </source>
</evidence>
<dbReference type="InterPro" id="IPR059226">
    <property type="entry name" value="Choice_anch_Q_dom"/>
</dbReference>
<dbReference type="Pfam" id="PF03160">
    <property type="entry name" value="Calx-beta"/>
    <property type="match status" value="3"/>
</dbReference>
<evidence type="ECO:0000313" key="7">
    <source>
        <dbReference type="Proteomes" id="UP000593765"/>
    </source>
</evidence>
<feature type="domain" description="Calx-beta" evidence="5">
    <location>
        <begin position="624"/>
        <end position="724"/>
    </location>
</feature>
<keyword evidence="1" id="KW-0732">Signal</keyword>
<dbReference type="Gene3D" id="2.60.40.2030">
    <property type="match status" value="3"/>
</dbReference>
<dbReference type="NCBIfam" id="NF041518">
    <property type="entry name" value="choice_anch_Q"/>
    <property type="match status" value="1"/>
</dbReference>
<evidence type="ECO:0000313" key="6">
    <source>
        <dbReference type="EMBL" id="QOV91690.1"/>
    </source>
</evidence>
<proteinExistence type="predicted"/>
<reference evidence="6 7" key="1">
    <citation type="submission" date="2020-10" db="EMBL/GenBank/DDBJ databases">
        <title>Wide distribution of Phycisphaera-like planctomycetes from WD2101 soil group in peatlands and genome analysis of the first cultivated representative.</title>
        <authorList>
            <person name="Dedysh S.N."/>
            <person name="Beletsky A.V."/>
            <person name="Ivanova A."/>
            <person name="Kulichevskaya I.S."/>
            <person name="Suzina N.E."/>
            <person name="Philippov D.A."/>
            <person name="Rakitin A.L."/>
            <person name="Mardanov A.V."/>
            <person name="Ravin N.V."/>
        </authorList>
    </citation>
    <scope>NUCLEOTIDE SEQUENCE [LARGE SCALE GENOMIC DNA]</scope>
    <source>
        <strain evidence="6 7">M1803</strain>
    </source>
</reference>
<dbReference type="AlphaFoldDB" id="A0A7M2X4J4"/>
<keyword evidence="2" id="KW-0677">Repeat</keyword>
<dbReference type="InterPro" id="IPR038081">
    <property type="entry name" value="CalX-like_sf"/>
</dbReference>
<dbReference type="PANTHER" id="PTHR37494">
    <property type="entry name" value="HEMAGGLUTININ"/>
    <property type="match status" value="1"/>
</dbReference>
<dbReference type="KEGG" id="hbs:IPV69_10130"/>
<dbReference type="InterPro" id="IPR003644">
    <property type="entry name" value="Calx_beta"/>
</dbReference>
<dbReference type="GO" id="GO:0016020">
    <property type="term" value="C:membrane"/>
    <property type="evidence" value="ECO:0007669"/>
    <property type="project" value="InterPro"/>
</dbReference>
<feature type="domain" description="Calx-beta" evidence="5">
    <location>
        <begin position="516"/>
        <end position="611"/>
    </location>
</feature>
<evidence type="ECO:0000256" key="1">
    <source>
        <dbReference type="ARBA" id="ARBA00022729"/>
    </source>
</evidence>
<dbReference type="Proteomes" id="UP000593765">
    <property type="component" value="Chromosome"/>
</dbReference>
<dbReference type="EMBL" id="CP063458">
    <property type="protein sequence ID" value="QOV91690.1"/>
    <property type="molecule type" value="Genomic_DNA"/>
</dbReference>
<feature type="compositionally biased region" description="Gly residues" evidence="4">
    <location>
        <begin position="252"/>
        <end position="275"/>
    </location>
</feature>
<feature type="domain" description="Calx-beta" evidence="5">
    <location>
        <begin position="736"/>
        <end position="838"/>
    </location>
</feature>
<keyword evidence="7" id="KW-1185">Reference proteome</keyword>
<sequence length="858" mass="84856">MSRLQGRRSVVEHLEVRRLFATLQVNSLADNIEADDGLVTLREAVLAANSDGTTDLGETGTEADEIVFAPELTSGGPATVLLKLTGDNTFGPSALPITSAVTIVGSTGSNGITIARDTTGAPNRLRLFYVTPGSDLTLSDLTLKDGLARGGNGQDSGLGGGGGAGLGGAIVNAGQLNLFRSTLSGNQAIGGDGGSGSGFGSNGLGAGGGLAGDPSGTTGGGPNGGISTGPQAGGFGGGGSGVSFGLPAGENTGPGGFGGGGGSVQSSAFGGGGGGAGGGTTGGIGGGNGSRGGGGGGGMGGAIFNYGGTVFINNSTLSENTARGGVSRGTSFLGTPGSSLGGAVLNLNGTLDVTNSTLANNIAAEGGAIYEMAVEATLIGTQDGPVLTDTGPSVVLNNTILAGSNDGQATPTLTADFTKIEIGSIMSFDTGDKNIIQTLFPTANRNFQGAASITDPFIGILDSNGGPTRTHKLLSNSPAIDQADETLAPETDQRGVDRVGLGPDIGSYELVPSAPVLPTLSIDDVSLTEGNSGLKAFTFTVTRSFDNGDASVGWATADGTTPGAIAQAGLDYVTDSGSVQFAAGELTSTLTVNVIGDTNIEDDQSFLVNLANPVGATIADGQGEGTIQNDDIPPPTLSIADASVTEGDSGTKNISFTVTLDRKINQPVSFKYATASGTATSGTDFVAKSGTLTIPTFGKTAVITIQVKGDTGYEPNETFFVNLSAPTVAVIGDAQAKGTIVNNDAVPKIRINNAPTITEGNSGTKLMTFTVTLDRPSGTAVSVKFATADGTAKASLNDYIAKSGTVTFNPGETSKTITVSVVGDTKKGVTETLFVNLTSPVGAIIDDGQGVGTILNDD</sequence>
<name>A0A7M2X4J4_9BACT</name>
<dbReference type="PANTHER" id="PTHR37494:SF1">
    <property type="entry name" value="STAPHYLOCOCCUS AUREUS SURFACE PROTEIN A"/>
    <property type="match status" value="1"/>
</dbReference>
<gene>
    <name evidence="6" type="ORF">IPV69_10130</name>
</gene>
<keyword evidence="3" id="KW-0106">Calcium</keyword>
<accession>A0A7M2X4J4</accession>
<dbReference type="SMART" id="SM00237">
    <property type="entry name" value="Calx_beta"/>
    <property type="match status" value="3"/>
</dbReference>
<evidence type="ECO:0000256" key="2">
    <source>
        <dbReference type="ARBA" id="ARBA00022737"/>
    </source>
</evidence>
<evidence type="ECO:0000259" key="5">
    <source>
        <dbReference type="SMART" id="SM00237"/>
    </source>
</evidence>
<dbReference type="SUPFAM" id="SSF141072">
    <property type="entry name" value="CalX-like"/>
    <property type="match status" value="3"/>
</dbReference>
<organism evidence="6 7">
    <name type="scientific">Humisphaera borealis</name>
    <dbReference type="NCBI Taxonomy" id="2807512"/>
    <lineage>
        <taxon>Bacteria</taxon>
        <taxon>Pseudomonadati</taxon>
        <taxon>Planctomycetota</taxon>
        <taxon>Phycisphaerae</taxon>
        <taxon>Tepidisphaerales</taxon>
        <taxon>Tepidisphaeraceae</taxon>
        <taxon>Humisphaera</taxon>
    </lineage>
</organism>
<evidence type="ECO:0000256" key="3">
    <source>
        <dbReference type="ARBA" id="ARBA00022837"/>
    </source>
</evidence>